<evidence type="ECO:0000259" key="2">
    <source>
        <dbReference type="Pfam" id="PF01882"/>
    </source>
</evidence>
<feature type="region of interest" description="Disordered" evidence="1">
    <location>
        <begin position="27"/>
        <end position="46"/>
    </location>
</feature>
<comment type="caution">
    <text evidence="3">The sequence shown here is derived from an EMBL/GenBank/DDBJ whole genome shotgun (WGS) entry which is preliminary data.</text>
</comment>
<dbReference type="Pfam" id="PF01882">
    <property type="entry name" value="DUF58"/>
    <property type="match status" value="1"/>
</dbReference>
<organism evidence="3 4">
    <name type="scientific">Segnochrobactrum spirostomi</name>
    <dbReference type="NCBI Taxonomy" id="2608987"/>
    <lineage>
        <taxon>Bacteria</taxon>
        <taxon>Pseudomonadati</taxon>
        <taxon>Pseudomonadota</taxon>
        <taxon>Alphaproteobacteria</taxon>
        <taxon>Hyphomicrobiales</taxon>
        <taxon>Segnochrobactraceae</taxon>
        <taxon>Segnochrobactrum</taxon>
    </lineage>
</organism>
<name>A0A6A7Y8B6_9HYPH</name>
<proteinExistence type="predicted"/>
<dbReference type="EMBL" id="VWNA01000002">
    <property type="protein sequence ID" value="MQT14945.1"/>
    <property type="molecule type" value="Genomic_DNA"/>
</dbReference>
<protein>
    <submittedName>
        <fullName evidence="3">DUF58 domain-containing protein</fullName>
    </submittedName>
</protein>
<feature type="domain" description="DUF58" evidence="2">
    <location>
        <begin position="54"/>
        <end position="178"/>
    </location>
</feature>
<dbReference type="RefSeq" id="WP_153488642.1">
    <property type="nucleotide sequence ID" value="NZ_VWNA01000002.1"/>
</dbReference>
<dbReference type="InterPro" id="IPR002881">
    <property type="entry name" value="DUF58"/>
</dbReference>
<evidence type="ECO:0000256" key="1">
    <source>
        <dbReference type="SAM" id="MobiDB-lite"/>
    </source>
</evidence>
<accession>A0A6A7Y8B6</accession>
<reference evidence="3 4" key="1">
    <citation type="submission" date="2019-09" db="EMBL/GenBank/DDBJ databases">
        <title>Segnochrobactrum spirostomi gen. nov., sp. nov., isolated from the ciliate Spirostomum cf. yagiui and description of a novel family, Segnochrobactraceae fam. nov. within the order Rhizobiales of the class Alphaproteobacteria.</title>
        <authorList>
            <person name="Akter S."/>
            <person name="Shazib S.U.A."/>
            <person name="Shin M.K."/>
        </authorList>
    </citation>
    <scope>NUCLEOTIDE SEQUENCE [LARGE SCALE GENOMIC DNA]</scope>
    <source>
        <strain evidence="3 4">Sp-1</strain>
    </source>
</reference>
<dbReference type="AlphaFoldDB" id="A0A6A7Y8B6"/>
<evidence type="ECO:0000313" key="4">
    <source>
        <dbReference type="Proteomes" id="UP000332515"/>
    </source>
</evidence>
<sequence length="288" mass="30008">MVSAALQGQGIRLRAADLLALREGVPRDARHRPATRRPGALPAKPAGAGMDLREIRAFAEGDDARRIDPAATARTGSPHVRTFHEDRDDTVLLVADFRGPMLWGTGSRLRSVAAAHVLARRGWQAVARGATVGALAVGARGITALPGAAGAPHMSRLCHLLALWHDEALEAASEARAAEGPGGDGGLTEALVRAARLAPSGGEVMIATGPDGVAPVDEPALARLARRRRVRLVLPLDPIETAPPPAPLPVRAGALARLARLCPLETAPLAARLRALNVTLEVLSDDSV</sequence>
<gene>
    <name evidence="3" type="ORF">F0357_20270</name>
</gene>
<dbReference type="PANTHER" id="PTHR33608">
    <property type="entry name" value="BLL2464 PROTEIN"/>
    <property type="match status" value="1"/>
</dbReference>
<evidence type="ECO:0000313" key="3">
    <source>
        <dbReference type="EMBL" id="MQT14945.1"/>
    </source>
</evidence>
<dbReference type="PANTHER" id="PTHR33608:SF12">
    <property type="entry name" value="DUF58 DOMAIN-CONTAINING PROTEIN"/>
    <property type="match status" value="1"/>
</dbReference>
<keyword evidence="4" id="KW-1185">Reference proteome</keyword>
<dbReference type="Proteomes" id="UP000332515">
    <property type="component" value="Unassembled WGS sequence"/>
</dbReference>